<dbReference type="EMBL" id="JBEYBF010000002">
    <property type="protein sequence ID" value="MEU1950956.1"/>
    <property type="molecule type" value="Genomic_DNA"/>
</dbReference>
<dbReference type="PANTHER" id="PTHR48228">
    <property type="entry name" value="SUCCINYL-COA--D-CITRAMALATE COA-TRANSFERASE"/>
    <property type="match status" value="1"/>
</dbReference>
<accession>A0ABV2WJ97</accession>
<dbReference type="Pfam" id="PF02515">
    <property type="entry name" value="CoA_transf_3"/>
    <property type="match status" value="1"/>
</dbReference>
<evidence type="ECO:0000313" key="3">
    <source>
        <dbReference type="Proteomes" id="UP001550628"/>
    </source>
</evidence>
<dbReference type="InterPro" id="IPR023606">
    <property type="entry name" value="CoA-Trfase_III_dom_1_sf"/>
</dbReference>
<dbReference type="Proteomes" id="UP001550628">
    <property type="component" value="Unassembled WGS sequence"/>
</dbReference>
<evidence type="ECO:0000256" key="1">
    <source>
        <dbReference type="SAM" id="MobiDB-lite"/>
    </source>
</evidence>
<comment type="caution">
    <text evidence="2">The sequence shown here is derived from an EMBL/GenBank/DDBJ whole genome shotgun (WGS) entry which is preliminary data.</text>
</comment>
<keyword evidence="2" id="KW-0808">Transferase</keyword>
<dbReference type="RefSeq" id="WP_356958384.1">
    <property type="nucleotide sequence ID" value="NZ_JBEYBD010000013.1"/>
</dbReference>
<gene>
    <name evidence="2" type="ORF">ABZ510_03775</name>
</gene>
<feature type="region of interest" description="Disordered" evidence="1">
    <location>
        <begin position="1"/>
        <end position="26"/>
    </location>
</feature>
<dbReference type="EC" id="2.8.3.-" evidence="2"/>
<reference evidence="2 3" key="1">
    <citation type="submission" date="2024-06" db="EMBL/GenBank/DDBJ databases">
        <title>The Natural Products Discovery Center: Release of the First 8490 Sequenced Strains for Exploring Actinobacteria Biosynthetic Diversity.</title>
        <authorList>
            <person name="Kalkreuter E."/>
            <person name="Kautsar S.A."/>
            <person name="Yang D."/>
            <person name="Bader C.D."/>
            <person name="Teijaro C.N."/>
            <person name="Fluegel L."/>
            <person name="Davis C.M."/>
            <person name="Simpson J.R."/>
            <person name="Lauterbach L."/>
            <person name="Steele A.D."/>
            <person name="Gui C."/>
            <person name="Meng S."/>
            <person name="Li G."/>
            <person name="Viehrig K."/>
            <person name="Ye F."/>
            <person name="Su P."/>
            <person name="Kiefer A.F."/>
            <person name="Nichols A."/>
            <person name="Cepeda A.J."/>
            <person name="Yan W."/>
            <person name="Fan B."/>
            <person name="Jiang Y."/>
            <person name="Adhikari A."/>
            <person name="Zheng C.-J."/>
            <person name="Schuster L."/>
            <person name="Cowan T.M."/>
            <person name="Smanski M.J."/>
            <person name="Chevrette M.G."/>
            <person name="De Carvalho L.P.S."/>
            <person name="Shen B."/>
        </authorList>
    </citation>
    <scope>NUCLEOTIDE SEQUENCE [LARGE SCALE GENOMIC DNA]</scope>
    <source>
        <strain evidence="2 3">NPDC019708</strain>
    </source>
</reference>
<name>A0ABV2WJ97_9NOCA</name>
<feature type="region of interest" description="Disordered" evidence="1">
    <location>
        <begin position="82"/>
        <end position="104"/>
    </location>
</feature>
<dbReference type="Gene3D" id="3.40.50.10540">
    <property type="entry name" value="Crotonobetainyl-coa:carnitine coa-transferase, domain 1"/>
    <property type="match status" value="1"/>
</dbReference>
<dbReference type="PANTHER" id="PTHR48228:SF2">
    <property type="entry name" value="E-CINNAMOYL-COA:R-PHENYLLACTATE COA TRANSFERASE LARGE SUBUNIT"/>
    <property type="match status" value="1"/>
</dbReference>
<protein>
    <submittedName>
        <fullName evidence="2">CoA transferase</fullName>
        <ecNumber evidence="2">2.8.3.-</ecNumber>
    </submittedName>
</protein>
<dbReference type="InterPro" id="IPR044855">
    <property type="entry name" value="CoA-Trfase_III_dom3_sf"/>
</dbReference>
<proteinExistence type="predicted"/>
<evidence type="ECO:0000313" key="2">
    <source>
        <dbReference type="EMBL" id="MEU1950956.1"/>
    </source>
</evidence>
<dbReference type="SUPFAM" id="SSF89796">
    <property type="entry name" value="CoA-transferase family III (CaiB/BaiF)"/>
    <property type="match status" value="1"/>
</dbReference>
<dbReference type="Gene3D" id="3.30.1540.10">
    <property type="entry name" value="formyl-coa transferase, domain 3"/>
    <property type="match status" value="1"/>
</dbReference>
<dbReference type="InterPro" id="IPR003673">
    <property type="entry name" value="CoA-Trfase_fam_III"/>
</dbReference>
<dbReference type="InterPro" id="IPR050509">
    <property type="entry name" value="CoA-transferase_III"/>
</dbReference>
<organism evidence="2 3">
    <name type="scientific">Nocardia rhamnosiphila</name>
    <dbReference type="NCBI Taxonomy" id="426716"/>
    <lineage>
        <taxon>Bacteria</taxon>
        <taxon>Bacillati</taxon>
        <taxon>Actinomycetota</taxon>
        <taxon>Actinomycetes</taxon>
        <taxon>Mycobacteriales</taxon>
        <taxon>Nocardiaceae</taxon>
        <taxon>Nocardia</taxon>
    </lineage>
</organism>
<sequence>MSESGPEAAAERDHAGPSLVPDGHRSRPLEGITVLEVAMYGFVPSAGAVLADWGANVIKVEHAVTGDPQRGLRQIGKFKVEGDPNPNIEHANRGKRSIGVDMSNPGGREVIHELARRADVFLTSFLPSARAKFGIDVDDIRAVNPKIVYARGSALGPRGQESDRGGYDMTAFWCRGGVAATITPEGTDGMIQPPGPAFGDTISGTNLAGGIAAALLKRERTGEPSVVDVSLLGSGLWSLGHTVALSAYQGEPMLAPPPGTHGAMANPLSGLYRTADNRYLSFVMLQPGKFWADVCHHIDRPELAEDPRFADAAQIAANTAAGVEILREAIAQRTLAEWTKKFATLEGPWAPVQDSHQVGQDEQIRSNEYILPAGELELVSSPVQFDVTAPELRPGPEFAAQTEEVLLELGWDWERIIELKTSGAVA</sequence>
<dbReference type="GO" id="GO:0016740">
    <property type="term" value="F:transferase activity"/>
    <property type="evidence" value="ECO:0007669"/>
    <property type="project" value="UniProtKB-KW"/>
</dbReference>
<keyword evidence="3" id="KW-1185">Reference proteome</keyword>